<evidence type="ECO:0000256" key="12">
    <source>
        <dbReference type="ARBA" id="ARBA00022683"/>
    </source>
</evidence>
<evidence type="ECO:0000256" key="20">
    <source>
        <dbReference type="PIRSR" id="PIRSR000732-3"/>
    </source>
</evidence>
<keyword evidence="12 17" id="KW-0598">Phosphotransferase system</keyword>
<dbReference type="EMBL" id="BMRG01000001">
    <property type="protein sequence ID" value="GGP38651.1"/>
    <property type="molecule type" value="Genomic_DNA"/>
</dbReference>
<dbReference type="InterPro" id="IPR040442">
    <property type="entry name" value="Pyrv_kinase-like_dom_sf"/>
</dbReference>
<keyword evidence="11 17" id="KW-0808">Transferase</keyword>
<dbReference type="InterPro" id="IPR006318">
    <property type="entry name" value="PTS_EI-like"/>
</dbReference>
<dbReference type="InterPro" id="IPR023151">
    <property type="entry name" value="PEP_util_CS"/>
</dbReference>
<comment type="catalytic activity">
    <reaction evidence="1 17">
        <text>L-histidyl-[protein] + phosphoenolpyruvate = N(pros)-phospho-L-histidyl-[protein] + pyruvate</text>
        <dbReference type="Rhea" id="RHEA:23880"/>
        <dbReference type="Rhea" id="RHEA-COMP:9745"/>
        <dbReference type="Rhea" id="RHEA-COMP:9746"/>
        <dbReference type="ChEBI" id="CHEBI:15361"/>
        <dbReference type="ChEBI" id="CHEBI:29979"/>
        <dbReference type="ChEBI" id="CHEBI:58702"/>
        <dbReference type="ChEBI" id="CHEBI:64837"/>
        <dbReference type="EC" id="2.7.3.9"/>
    </reaction>
</comment>
<feature type="binding site" evidence="19">
    <location>
        <position position="280"/>
    </location>
    <ligand>
        <name>phosphoenolpyruvate</name>
        <dbReference type="ChEBI" id="CHEBI:58702"/>
    </ligand>
</feature>
<evidence type="ECO:0000256" key="21">
    <source>
        <dbReference type="SAM" id="MobiDB-lite"/>
    </source>
</evidence>
<feature type="domain" description="PEP-utilising enzyme C-terminal" evidence="23">
    <location>
        <begin position="246"/>
        <end position="512"/>
    </location>
</feature>
<feature type="compositionally biased region" description="Pro residues" evidence="21">
    <location>
        <begin position="28"/>
        <end position="39"/>
    </location>
</feature>
<keyword evidence="26" id="KW-1185">Reference proteome</keyword>
<dbReference type="EC" id="2.7.3.9" evidence="6 17"/>
<evidence type="ECO:0000256" key="8">
    <source>
        <dbReference type="ARBA" id="ARBA00022448"/>
    </source>
</evidence>
<dbReference type="PROSITE" id="PS00370">
    <property type="entry name" value="PEP_ENZYMES_PHOS_SITE"/>
    <property type="match status" value="1"/>
</dbReference>
<reference evidence="25" key="1">
    <citation type="journal article" date="2014" name="Int. J. Syst. Evol. Microbiol.">
        <title>Complete genome sequence of Corynebacterium casei LMG S-19264T (=DSM 44701T), isolated from a smear-ripened cheese.</title>
        <authorList>
            <consortium name="US DOE Joint Genome Institute (JGI-PGF)"/>
            <person name="Walter F."/>
            <person name="Albersmeier A."/>
            <person name="Kalinowski J."/>
            <person name="Ruckert C."/>
        </authorList>
    </citation>
    <scope>NUCLEOTIDE SEQUENCE</scope>
    <source>
        <strain evidence="25">JCM 3313</strain>
    </source>
</reference>
<feature type="region of interest" description="Disordered" evidence="21">
    <location>
        <begin position="1"/>
        <end position="44"/>
    </location>
</feature>
<keyword evidence="14 17" id="KW-0418">Kinase</keyword>
<evidence type="ECO:0000256" key="5">
    <source>
        <dbReference type="ARBA" id="ARBA00007837"/>
    </source>
</evidence>
<evidence type="ECO:0000259" key="23">
    <source>
        <dbReference type="Pfam" id="PF02896"/>
    </source>
</evidence>
<evidence type="ECO:0000313" key="26">
    <source>
        <dbReference type="Proteomes" id="UP000639606"/>
    </source>
</evidence>
<evidence type="ECO:0000256" key="4">
    <source>
        <dbReference type="ARBA" id="ARBA00004496"/>
    </source>
</evidence>
<sequence length="544" mass="54363">MSSTRLSGVGVSSGRASGPVVRVAEPLGEPPATPAPADPPAEAARIRPAAEVVAERLRQRAAAVSGDAKAVLETTAAMAADPALLGQAEKLVTDESLPAARAVHQAAAGFIAALEAAGGYMAERAGDVRDVRDRLVAELLGVPAPGVPDLTGPSVLVARDLAPADTAGLDPATVLALVTEEGGPTSHTAILARSLGIPAVVACRGVLAAEADALLVDGDTGVVEVSDGTVRAAHVAGKVEWNGVGVLRDGLRVKVLGNVGSPADAVAAAAGGAEGVGLFRTEFCFLSAADEPSVDEQRAAYAAVLAPFAGKPVVVRTLDAGADKPLPFLNPDPEPNPALGVRGLRVAFDRPDVLERQLQAIALAAADSGAEVSVMAPMVATAAEAAWFAERARAAGIARAGVMVEIPAAALAAREILEVVDFVSIGTNDLAQYTFAADRQVGAVAALNDPWQPALLRLIAQVGEAGTAAGKPVGVCGEAAADPLLACVLIGLGVTSLSMNHTALAGVGAKLAATSFDLCQLAARGALAAPDPASAKLAARAVLN</sequence>
<dbReference type="PANTHER" id="PTHR46244:SF3">
    <property type="entry name" value="PHOSPHOENOLPYRUVATE-PROTEIN PHOSPHOTRANSFERASE"/>
    <property type="match status" value="1"/>
</dbReference>
<dbReference type="GO" id="GO:0046872">
    <property type="term" value="F:metal ion binding"/>
    <property type="evidence" value="ECO:0007669"/>
    <property type="project" value="UniProtKB-KW"/>
</dbReference>
<proteinExistence type="inferred from homology"/>
<dbReference type="GO" id="GO:0005737">
    <property type="term" value="C:cytoplasm"/>
    <property type="evidence" value="ECO:0007669"/>
    <property type="project" value="UniProtKB-SubCell"/>
</dbReference>
<reference evidence="25" key="2">
    <citation type="submission" date="2020-09" db="EMBL/GenBank/DDBJ databases">
        <authorList>
            <person name="Sun Q."/>
            <person name="Ohkuma M."/>
        </authorList>
    </citation>
    <scope>NUCLEOTIDE SEQUENCE</scope>
    <source>
        <strain evidence="25">JCM 3313</strain>
    </source>
</reference>
<feature type="compositionally biased region" description="Low complexity" evidence="21">
    <location>
        <begin position="1"/>
        <end position="23"/>
    </location>
</feature>
<evidence type="ECO:0000256" key="16">
    <source>
        <dbReference type="ARBA" id="ARBA00033235"/>
    </source>
</evidence>
<comment type="function">
    <text evidence="3 17">General (non sugar-specific) component of the phosphoenolpyruvate-dependent sugar phosphotransferase system (sugar PTS). This major carbohydrate active-transport system catalyzes the phosphorylation of incoming sugar substrates concomitantly with their translocation across the cell membrane. Enzyme I transfers the phosphoryl group from phosphoenolpyruvate (PEP) to the phosphoryl carrier protein (HPr).</text>
</comment>
<dbReference type="InterPro" id="IPR000121">
    <property type="entry name" value="PEP_util_C"/>
</dbReference>
<dbReference type="Gene3D" id="1.10.274.10">
    <property type="entry name" value="PtsI, HPr-binding domain"/>
    <property type="match status" value="1"/>
</dbReference>
<feature type="domain" description="Phosphotransferase system enzyme I N-terminal" evidence="24">
    <location>
        <begin position="8"/>
        <end position="124"/>
    </location>
</feature>
<dbReference type="Gene3D" id="3.50.30.10">
    <property type="entry name" value="Phosphohistidine domain"/>
    <property type="match status" value="1"/>
</dbReference>
<keyword evidence="10 17" id="KW-0762">Sugar transport</keyword>
<dbReference type="Pfam" id="PF02896">
    <property type="entry name" value="PEP-utilizers_C"/>
    <property type="match status" value="1"/>
</dbReference>
<evidence type="ECO:0000256" key="2">
    <source>
        <dbReference type="ARBA" id="ARBA00001946"/>
    </source>
</evidence>
<feature type="binding site" evidence="20">
    <location>
        <position position="405"/>
    </location>
    <ligand>
        <name>Mg(2+)</name>
        <dbReference type="ChEBI" id="CHEBI:18420"/>
    </ligand>
</feature>
<dbReference type="InterPro" id="IPR024692">
    <property type="entry name" value="PTS_EI"/>
</dbReference>
<dbReference type="Pfam" id="PF05524">
    <property type="entry name" value="PEP-utilisers_N"/>
    <property type="match status" value="1"/>
</dbReference>
<dbReference type="InterPro" id="IPR015813">
    <property type="entry name" value="Pyrv/PenolPyrv_kinase-like_dom"/>
</dbReference>
<evidence type="ECO:0000259" key="22">
    <source>
        <dbReference type="Pfam" id="PF00391"/>
    </source>
</evidence>
<feature type="active site" description="Tele-phosphohistidine intermediate" evidence="18">
    <location>
        <position position="187"/>
    </location>
</feature>
<dbReference type="InterPro" id="IPR018274">
    <property type="entry name" value="PEP_util_AS"/>
</dbReference>
<evidence type="ECO:0000256" key="18">
    <source>
        <dbReference type="PIRSR" id="PIRSR000732-1"/>
    </source>
</evidence>
<feature type="active site" description="Proton donor" evidence="18">
    <location>
        <position position="476"/>
    </location>
</feature>
<evidence type="ECO:0000256" key="11">
    <source>
        <dbReference type="ARBA" id="ARBA00022679"/>
    </source>
</evidence>
<dbReference type="InterPro" id="IPR036618">
    <property type="entry name" value="PtsI_HPr-bd_sf"/>
</dbReference>
<evidence type="ECO:0000256" key="9">
    <source>
        <dbReference type="ARBA" id="ARBA00022490"/>
    </source>
</evidence>
<dbReference type="RefSeq" id="WP_189221581.1">
    <property type="nucleotide sequence ID" value="NZ_BMRG01000001.1"/>
</dbReference>
<feature type="binding site" evidence="19">
    <location>
        <begin position="428"/>
        <end position="429"/>
    </location>
    <ligand>
        <name>phosphoenolpyruvate</name>
        <dbReference type="ChEBI" id="CHEBI:58702"/>
    </ligand>
</feature>
<comment type="subcellular location">
    <subcellularLocation>
        <location evidence="4 17">Cytoplasm</location>
    </subcellularLocation>
</comment>
<dbReference type="Gene3D" id="3.20.20.60">
    <property type="entry name" value="Phosphoenolpyruvate-binding domains"/>
    <property type="match status" value="1"/>
</dbReference>
<dbReference type="GO" id="GO:0016301">
    <property type="term" value="F:kinase activity"/>
    <property type="evidence" value="ECO:0007669"/>
    <property type="project" value="UniProtKB-KW"/>
</dbReference>
<keyword evidence="9 17" id="KW-0963">Cytoplasm</keyword>
<dbReference type="InterPro" id="IPR008279">
    <property type="entry name" value="PEP-util_enz_mobile_dom"/>
</dbReference>
<dbReference type="GO" id="GO:0009401">
    <property type="term" value="P:phosphoenolpyruvate-dependent sugar phosphotransferase system"/>
    <property type="evidence" value="ECO:0007669"/>
    <property type="project" value="UniProtKB-KW"/>
</dbReference>
<evidence type="ECO:0000256" key="13">
    <source>
        <dbReference type="ARBA" id="ARBA00022723"/>
    </source>
</evidence>
<evidence type="ECO:0000256" key="14">
    <source>
        <dbReference type="ARBA" id="ARBA00022777"/>
    </source>
</evidence>
<evidence type="ECO:0000256" key="6">
    <source>
        <dbReference type="ARBA" id="ARBA00012232"/>
    </source>
</evidence>
<dbReference type="InterPro" id="IPR036637">
    <property type="entry name" value="Phosphohistidine_dom_sf"/>
</dbReference>
<comment type="caution">
    <text evidence="25">The sequence shown here is derived from an EMBL/GenBank/DDBJ whole genome shotgun (WGS) entry which is preliminary data.</text>
</comment>
<dbReference type="PROSITE" id="PS00742">
    <property type="entry name" value="PEP_ENZYMES_2"/>
    <property type="match status" value="1"/>
</dbReference>
<evidence type="ECO:0000256" key="3">
    <source>
        <dbReference type="ARBA" id="ARBA00002728"/>
    </source>
</evidence>
<protein>
    <recommendedName>
        <fullName evidence="7 17">Phosphoenolpyruvate-protein phosphotransferase</fullName>
        <ecNumber evidence="6 17">2.7.3.9</ecNumber>
    </recommendedName>
    <alternativeName>
        <fullName evidence="16 17">Phosphotransferase system, enzyme I</fullName>
    </alternativeName>
</protein>
<evidence type="ECO:0000259" key="24">
    <source>
        <dbReference type="Pfam" id="PF05524"/>
    </source>
</evidence>
<evidence type="ECO:0000256" key="10">
    <source>
        <dbReference type="ARBA" id="ARBA00022597"/>
    </source>
</evidence>
<dbReference type="PRINTS" id="PR01736">
    <property type="entry name" value="PHPHTRNFRASE"/>
</dbReference>
<dbReference type="AlphaFoldDB" id="A0A918AHY4"/>
<comment type="cofactor">
    <cofactor evidence="2 17 20">
        <name>Mg(2+)</name>
        <dbReference type="ChEBI" id="CHEBI:18420"/>
    </cofactor>
</comment>
<evidence type="ECO:0000313" key="25">
    <source>
        <dbReference type="EMBL" id="GGP38651.1"/>
    </source>
</evidence>
<evidence type="ECO:0000256" key="1">
    <source>
        <dbReference type="ARBA" id="ARBA00000683"/>
    </source>
</evidence>
<organism evidence="25 26">
    <name type="scientific">Saccharothrix coeruleofusca</name>
    <dbReference type="NCBI Taxonomy" id="33919"/>
    <lineage>
        <taxon>Bacteria</taxon>
        <taxon>Bacillati</taxon>
        <taxon>Actinomycetota</taxon>
        <taxon>Actinomycetes</taxon>
        <taxon>Pseudonocardiales</taxon>
        <taxon>Pseudonocardiaceae</taxon>
        <taxon>Saccharothrix</taxon>
    </lineage>
</organism>
<dbReference type="PANTHER" id="PTHR46244">
    <property type="entry name" value="PHOSPHOENOLPYRUVATE-PROTEIN PHOSPHOTRANSFERASE"/>
    <property type="match status" value="1"/>
</dbReference>
<dbReference type="NCBIfam" id="TIGR01417">
    <property type="entry name" value="PTS_I_fam"/>
    <property type="match status" value="1"/>
</dbReference>
<dbReference type="SUPFAM" id="SSF51621">
    <property type="entry name" value="Phosphoenolpyruvate/pyruvate domain"/>
    <property type="match status" value="1"/>
</dbReference>
<dbReference type="GO" id="GO:0008965">
    <property type="term" value="F:phosphoenolpyruvate-protein phosphotransferase activity"/>
    <property type="evidence" value="ECO:0007669"/>
    <property type="project" value="UniProtKB-EC"/>
</dbReference>
<dbReference type="Proteomes" id="UP000639606">
    <property type="component" value="Unassembled WGS sequence"/>
</dbReference>
<feature type="domain" description="PEP-utilising enzyme mobile" evidence="22">
    <location>
        <begin position="153"/>
        <end position="221"/>
    </location>
</feature>
<name>A0A918AHY4_9PSEU</name>
<dbReference type="InterPro" id="IPR008731">
    <property type="entry name" value="PTS_EIN"/>
</dbReference>
<dbReference type="Pfam" id="PF00391">
    <property type="entry name" value="PEP-utilizers"/>
    <property type="match status" value="1"/>
</dbReference>
<evidence type="ECO:0000256" key="7">
    <source>
        <dbReference type="ARBA" id="ARBA00016544"/>
    </source>
</evidence>
<dbReference type="SUPFAM" id="SSF47831">
    <property type="entry name" value="Enzyme I of the PEP:sugar phosphotransferase system HPr-binding (sub)domain"/>
    <property type="match status" value="1"/>
</dbReference>
<evidence type="ECO:0000256" key="17">
    <source>
        <dbReference type="PIRNR" id="PIRNR000732"/>
    </source>
</evidence>
<dbReference type="PIRSF" id="PIRSF000732">
    <property type="entry name" value="PTS_enzyme_I"/>
    <property type="match status" value="1"/>
</dbReference>
<evidence type="ECO:0000256" key="15">
    <source>
        <dbReference type="ARBA" id="ARBA00022842"/>
    </source>
</evidence>
<gene>
    <name evidence="25" type="primary">ptsI</name>
    <name evidence="25" type="ORF">GCM10010185_07700</name>
</gene>
<keyword evidence="15 17" id="KW-0460">Magnesium</keyword>
<feature type="binding site" evidence="20">
    <location>
        <position position="429"/>
    </location>
    <ligand>
        <name>Mg(2+)</name>
        <dbReference type="ChEBI" id="CHEBI:18420"/>
    </ligand>
</feature>
<accession>A0A918AHY4</accession>
<keyword evidence="13 17" id="KW-0479">Metal-binding</keyword>
<feature type="binding site" evidence="19">
    <location>
        <position position="439"/>
    </location>
    <ligand>
        <name>phosphoenolpyruvate</name>
        <dbReference type="ChEBI" id="CHEBI:58702"/>
    </ligand>
</feature>
<evidence type="ECO:0000256" key="19">
    <source>
        <dbReference type="PIRSR" id="PIRSR000732-2"/>
    </source>
</evidence>
<feature type="binding site" evidence="19">
    <location>
        <position position="316"/>
    </location>
    <ligand>
        <name>phosphoenolpyruvate</name>
        <dbReference type="ChEBI" id="CHEBI:58702"/>
    </ligand>
</feature>
<dbReference type="SUPFAM" id="SSF52009">
    <property type="entry name" value="Phosphohistidine domain"/>
    <property type="match status" value="1"/>
</dbReference>
<keyword evidence="8 17" id="KW-0813">Transport</keyword>
<dbReference type="InterPro" id="IPR050499">
    <property type="entry name" value="PEP-utilizing_PTS_enzyme"/>
</dbReference>
<comment type="similarity">
    <text evidence="5 17">Belongs to the PEP-utilizing enzyme family.</text>
</comment>